<accession>A0A2T2N1Y6</accession>
<organism evidence="1 2">
    <name type="scientific">Corynespora cassiicola Philippines</name>
    <dbReference type="NCBI Taxonomy" id="1448308"/>
    <lineage>
        <taxon>Eukaryota</taxon>
        <taxon>Fungi</taxon>
        <taxon>Dikarya</taxon>
        <taxon>Ascomycota</taxon>
        <taxon>Pezizomycotina</taxon>
        <taxon>Dothideomycetes</taxon>
        <taxon>Pleosporomycetidae</taxon>
        <taxon>Pleosporales</taxon>
        <taxon>Corynesporascaceae</taxon>
        <taxon>Corynespora</taxon>
    </lineage>
</organism>
<dbReference type="EMBL" id="KZ678156">
    <property type="protein sequence ID" value="PSN59442.1"/>
    <property type="molecule type" value="Genomic_DNA"/>
</dbReference>
<evidence type="ECO:0000313" key="2">
    <source>
        <dbReference type="Proteomes" id="UP000240883"/>
    </source>
</evidence>
<name>A0A2T2N1Y6_CORCC</name>
<sequence>MNARVGRACAPKTCKCLRGLSRQVDVINRCACWTRLGAGQAAWSGVLRHGSAKVRNERPWRRFSTVFAWGPEGRGCQGCRLGALSFVGRSFGRDRRRVSQVEQKNASATWVAGPFGSKMGLRLEAGRPFRHPGEKASWQRWIEHGLQQRCDGLLLGPP</sequence>
<dbReference type="Proteomes" id="UP000240883">
    <property type="component" value="Unassembled WGS sequence"/>
</dbReference>
<dbReference type="AlphaFoldDB" id="A0A2T2N1Y6"/>
<gene>
    <name evidence="1" type="ORF">BS50DRAFT_231509</name>
</gene>
<proteinExistence type="predicted"/>
<evidence type="ECO:0000313" key="1">
    <source>
        <dbReference type="EMBL" id="PSN59442.1"/>
    </source>
</evidence>
<reference evidence="1 2" key="1">
    <citation type="journal article" date="2018" name="Front. Microbiol.">
        <title>Genome-Wide Analysis of Corynespora cassiicola Leaf Fall Disease Putative Effectors.</title>
        <authorList>
            <person name="Lopez D."/>
            <person name="Ribeiro S."/>
            <person name="Label P."/>
            <person name="Fumanal B."/>
            <person name="Venisse J.S."/>
            <person name="Kohler A."/>
            <person name="de Oliveira R.R."/>
            <person name="Labutti K."/>
            <person name="Lipzen A."/>
            <person name="Lail K."/>
            <person name="Bauer D."/>
            <person name="Ohm R.A."/>
            <person name="Barry K.W."/>
            <person name="Spatafora J."/>
            <person name="Grigoriev I.V."/>
            <person name="Martin F.M."/>
            <person name="Pujade-Renaud V."/>
        </authorList>
    </citation>
    <scope>NUCLEOTIDE SEQUENCE [LARGE SCALE GENOMIC DNA]</scope>
    <source>
        <strain evidence="1 2">Philippines</strain>
    </source>
</reference>
<protein>
    <submittedName>
        <fullName evidence="1">Uncharacterized protein</fullName>
    </submittedName>
</protein>
<keyword evidence="2" id="KW-1185">Reference proteome</keyword>